<protein>
    <recommendedName>
        <fullName evidence="3">Type 4a pilus biogenesis protein PilO</fullName>
    </recommendedName>
</protein>
<comment type="caution">
    <text evidence="1">The sequence shown here is derived from an EMBL/GenBank/DDBJ whole genome shotgun (WGS) entry which is preliminary data.</text>
</comment>
<organism evidence="1 2">
    <name type="scientific">bacterium (Candidatus Gribaldobacteria) CG10_big_fil_rev_8_21_14_0_10_37_21</name>
    <dbReference type="NCBI Taxonomy" id="2014275"/>
    <lineage>
        <taxon>Bacteria</taxon>
        <taxon>Candidatus Gribaldobacteria</taxon>
    </lineage>
</organism>
<name>A0A2H0UUQ3_9BACT</name>
<dbReference type="EMBL" id="PFAX01000013">
    <property type="protein sequence ID" value="PIR90594.1"/>
    <property type="molecule type" value="Genomic_DNA"/>
</dbReference>
<dbReference type="GO" id="GO:0043107">
    <property type="term" value="P:type IV pilus-dependent motility"/>
    <property type="evidence" value="ECO:0007669"/>
    <property type="project" value="InterPro"/>
</dbReference>
<gene>
    <name evidence="1" type="ORF">COU05_01160</name>
</gene>
<dbReference type="GO" id="GO:0043683">
    <property type="term" value="P:type IV pilus assembly"/>
    <property type="evidence" value="ECO:0007669"/>
    <property type="project" value="InterPro"/>
</dbReference>
<dbReference type="Pfam" id="PF04350">
    <property type="entry name" value="PilO"/>
    <property type="match status" value="1"/>
</dbReference>
<evidence type="ECO:0000313" key="2">
    <source>
        <dbReference type="Proteomes" id="UP000230132"/>
    </source>
</evidence>
<evidence type="ECO:0008006" key="3">
    <source>
        <dbReference type="Google" id="ProtNLM"/>
    </source>
</evidence>
<dbReference type="InterPro" id="IPR014717">
    <property type="entry name" value="Transl_elong_EF1B/ribsomal_bS6"/>
</dbReference>
<dbReference type="InterPro" id="IPR007445">
    <property type="entry name" value="PilO"/>
</dbReference>
<accession>A0A2H0UUQ3</accession>
<dbReference type="AlphaFoldDB" id="A0A2H0UUQ3"/>
<evidence type="ECO:0000313" key="1">
    <source>
        <dbReference type="EMBL" id="PIR90594.1"/>
    </source>
</evidence>
<sequence>MNKFILTPIFILLSLGALLFLLMPKLSELSVLKQEVSLKEEELALKQNNLNFVLNSLREAEYYKEIINNLKAAIPSDFFSADLFGFFQEKAEESGLIFEGISEGQNETESVGAGAEASPVEPGIESQTAVVNSKIKEFNFSLQVQGSIENFEAFLKQLELSSRLVEVNNFSFKNVSSFESEDGEMPEFNVEAKVYHY</sequence>
<dbReference type="Gene3D" id="3.30.70.60">
    <property type="match status" value="1"/>
</dbReference>
<dbReference type="Proteomes" id="UP000230132">
    <property type="component" value="Unassembled WGS sequence"/>
</dbReference>
<proteinExistence type="predicted"/>
<reference evidence="2" key="1">
    <citation type="submission" date="2017-09" db="EMBL/GenBank/DDBJ databases">
        <title>Depth-based differentiation of microbial function through sediment-hosted aquifers and enrichment of novel symbionts in the deep terrestrial subsurface.</title>
        <authorList>
            <person name="Probst A.J."/>
            <person name="Ladd B."/>
            <person name="Jarett J.K."/>
            <person name="Geller-Mcgrath D.E."/>
            <person name="Sieber C.M.K."/>
            <person name="Emerson J.B."/>
            <person name="Anantharaman K."/>
            <person name="Thomas B.C."/>
            <person name="Malmstrom R."/>
            <person name="Stieglmeier M."/>
            <person name="Klingl A."/>
            <person name="Woyke T."/>
            <person name="Ryan C.M."/>
            <person name="Banfield J.F."/>
        </authorList>
    </citation>
    <scope>NUCLEOTIDE SEQUENCE [LARGE SCALE GENOMIC DNA]</scope>
</reference>